<comment type="caution">
    <text evidence="2">The sequence shown here is derived from an EMBL/GenBank/DDBJ whole genome shotgun (WGS) entry which is preliminary data.</text>
</comment>
<evidence type="ECO:0000313" key="2">
    <source>
        <dbReference type="EMBL" id="MFC4470906.1"/>
    </source>
</evidence>
<accession>A0ABV8Z324</accession>
<proteinExistence type="predicted"/>
<dbReference type="InterPro" id="IPR047721">
    <property type="entry name" value="DrmB"/>
</dbReference>
<sequence length="599" mass="66150">MESARRRRGDEVLSREGHLMTGKALGGVRRAQMITTYGIGSLVAIGSQSFMVAGIDHWPDATEGEDVFIHEPRLEQDLRVSGFRLPPTSESDRRGDVPVVRFPVWHSCPESGVLTEFWRWGNPTGAPTCKEHDDRELVPSRFVMACARGHIDEFPYYRWVHAGTPPAGRCGQMRIVASGRSAALRDIELSCACGKKMTLDGALGGSALRGITSCTGRMPWLGEDVHEDGCDEQPRAMQRGASGVWFSDVASAIDIPPWSQGVQKLIARHWQALGKSRHLRDLVEDMGLAAKTGYSVDDLVRAVEQRRRTEAGLDQGSAFDRKVEEYEALTRTTREDSRNKSFVCVPGPDGSLAPELAVDKVMRVERLREVRVLQSFTRISAPSPVDRAKRGAPLYNEESRPDWLPAIEVIGEGAFLTIDQKRLVKWEEREEVRDRAAIIDAAYRDLFEPTTVEPDREITPRFLLLHTLAHSIINEWSLDCGYPAAALRERLYVSDTMAGMLLYTATSDSAGSLGGIVAQTKPDRLFSSLRSALDRVAWCSADPLCIEATASGVDSLNLAACHACVLLPETSCEEYNTLLDRGLLIGTPDTPDLGFFKIG</sequence>
<dbReference type="InterPro" id="IPR018973">
    <property type="entry name" value="MZB"/>
</dbReference>
<keyword evidence="3" id="KW-1185">Reference proteome</keyword>
<dbReference type="NCBIfam" id="NF038324">
    <property type="entry name" value="DrmB_fam"/>
    <property type="match status" value="1"/>
</dbReference>
<protein>
    <submittedName>
        <fullName evidence="2">DrmB family protein</fullName>
    </submittedName>
</protein>
<dbReference type="Proteomes" id="UP001596012">
    <property type="component" value="Unassembled WGS sequence"/>
</dbReference>
<evidence type="ECO:0000313" key="3">
    <source>
        <dbReference type="Proteomes" id="UP001596012"/>
    </source>
</evidence>
<name>A0ABV8Z324_9ACTN</name>
<evidence type="ECO:0000259" key="1">
    <source>
        <dbReference type="Pfam" id="PF09369"/>
    </source>
</evidence>
<organism evidence="2 3">
    <name type="scientific">Streptomyces xiangluensis</name>
    <dbReference type="NCBI Taxonomy" id="2665720"/>
    <lineage>
        <taxon>Bacteria</taxon>
        <taxon>Bacillati</taxon>
        <taxon>Actinomycetota</taxon>
        <taxon>Actinomycetes</taxon>
        <taxon>Kitasatosporales</taxon>
        <taxon>Streptomycetaceae</taxon>
        <taxon>Streptomyces</taxon>
    </lineage>
</organism>
<gene>
    <name evidence="2" type="primary">drmB</name>
    <name evidence="2" type="ORF">ACFPH6_41525</name>
</gene>
<dbReference type="Pfam" id="PF09369">
    <property type="entry name" value="MZB"/>
    <property type="match status" value="1"/>
</dbReference>
<dbReference type="EMBL" id="JBHSFG010000087">
    <property type="protein sequence ID" value="MFC4470906.1"/>
    <property type="molecule type" value="Genomic_DNA"/>
</dbReference>
<feature type="domain" description="MrfA-like Zn-binding" evidence="1">
    <location>
        <begin position="468"/>
        <end position="565"/>
    </location>
</feature>
<reference evidence="3" key="1">
    <citation type="journal article" date="2019" name="Int. J. Syst. Evol. Microbiol.">
        <title>The Global Catalogue of Microorganisms (GCM) 10K type strain sequencing project: providing services to taxonomists for standard genome sequencing and annotation.</title>
        <authorList>
            <consortium name="The Broad Institute Genomics Platform"/>
            <consortium name="The Broad Institute Genome Sequencing Center for Infectious Disease"/>
            <person name="Wu L."/>
            <person name="Ma J."/>
        </authorList>
    </citation>
    <scope>NUCLEOTIDE SEQUENCE [LARGE SCALE GENOMIC DNA]</scope>
    <source>
        <strain evidence="3">DT43</strain>
    </source>
</reference>
<dbReference type="RefSeq" id="WP_386352354.1">
    <property type="nucleotide sequence ID" value="NZ_JBHSFG010000087.1"/>
</dbReference>